<name>A0A0P1GSZ3_9RHOB</name>
<keyword evidence="2" id="KW-1185">Reference proteome</keyword>
<sequence length="415" mass="45849">MAGHRPKVFGQPFYAGWGLTDDISPLPRRSRTLTRAQLFAGAMMLYPIWYDPYRDRLCRLEDVIDTLEAQSRAYAADLHGWQASGMRLWKRKALNGFFGQVTPMQFTKTPQATTRKQMIWAREAERLDTPPDGLVRVEDGFLRSRGLGAALVPPLSLVTDHQGIYYDPSRPSDLEDLIRSRAQLREDQRARADRLRRALIKAGLSKYNLGAAAPDLPAGHRILVPGQVEDDASIRLGTSEVQTNLALLAAAREANPEATILYKPHPDVEAGLRPGALSQDEVSRYADAIIEGGDPAALLTEVQEVWTMTSLLGFEALLRGVKVTCLGTPFYAGWGLTVDRGTVPSRRNILVPLEGLIHATLIDYPRYRDPVTGLPCPAEVVVERLAAGISPAPPSLRMVAKLQGLLSSYAHLWRC</sequence>
<accession>A0A0P1GSZ3</accession>
<dbReference type="InterPro" id="IPR007833">
    <property type="entry name" value="Capsule_polysaccharide_synth"/>
</dbReference>
<gene>
    <name evidence="1" type="ORF">TM5383_02986</name>
</gene>
<dbReference type="CDD" id="cd16439">
    <property type="entry name" value="beta_Kdo_transferase_KpsC_2"/>
    <property type="match status" value="1"/>
</dbReference>
<dbReference type="GO" id="GO:0000271">
    <property type="term" value="P:polysaccharide biosynthetic process"/>
    <property type="evidence" value="ECO:0007669"/>
    <property type="project" value="InterPro"/>
</dbReference>
<organism evidence="1 2">
    <name type="scientific">Thalassovita mediterranea</name>
    <dbReference type="NCBI Taxonomy" id="340021"/>
    <lineage>
        <taxon>Bacteria</taxon>
        <taxon>Pseudomonadati</taxon>
        <taxon>Pseudomonadota</taxon>
        <taxon>Alphaproteobacteria</taxon>
        <taxon>Rhodobacterales</taxon>
        <taxon>Roseobacteraceae</taxon>
        <taxon>Thalassovita</taxon>
    </lineage>
</organism>
<evidence type="ECO:0000313" key="1">
    <source>
        <dbReference type="EMBL" id="CUH85748.1"/>
    </source>
</evidence>
<reference evidence="1 2" key="1">
    <citation type="submission" date="2015-09" db="EMBL/GenBank/DDBJ databases">
        <authorList>
            <consortium name="Swine Surveillance"/>
        </authorList>
    </citation>
    <scope>NUCLEOTIDE SEQUENCE [LARGE SCALE GENOMIC DNA]</scope>
    <source>
        <strain evidence="1 2">CECT 8383</strain>
    </source>
</reference>
<dbReference type="GO" id="GO:0015774">
    <property type="term" value="P:polysaccharide transport"/>
    <property type="evidence" value="ECO:0007669"/>
    <property type="project" value="InterPro"/>
</dbReference>
<dbReference type="Pfam" id="PF05159">
    <property type="entry name" value="Capsule_synth"/>
    <property type="match status" value="2"/>
</dbReference>
<evidence type="ECO:0000313" key="2">
    <source>
        <dbReference type="Proteomes" id="UP000051681"/>
    </source>
</evidence>
<dbReference type="STRING" id="340021.TM5383_02986"/>
<dbReference type="Proteomes" id="UP000051681">
    <property type="component" value="Unassembled WGS sequence"/>
</dbReference>
<protein>
    <submittedName>
        <fullName evidence="1">Capsule polysaccharide biosynthesis protein</fullName>
    </submittedName>
</protein>
<dbReference type="AlphaFoldDB" id="A0A0P1GSZ3"/>
<proteinExistence type="predicted"/>
<dbReference type="EMBL" id="CYSF01000017">
    <property type="protein sequence ID" value="CUH85748.1"/>
    <property type="molecule type" value="Genomic_DNA"/>
</dbReference>